<gene>
    <name evidence="2" type="ORF">PAQU9191_03941</name>
</gene>
<keyword evidence="1" id="KW-0812">Transmembrane</keyword>
<dbReference type="EMBL" id="FYAH01000047">
    <property type="protein sequence ID" value="SMY18541.1"/>
    <property type="molecule type" value="Genomic_DNA"/>
</dbReference>
<dbReference type="Proteomes" id="UP000196485">
    <property type="component" value="Unassembled WGS sequence"/>
</dbReference>
<evidence type="ECO:0000313" key="2">
    <source>
        <dbReference type="EMBL" id="SMY18541.1"/>
    </source>
</evidence>
<keyword evidence="1" id="KW-0472">Membrane</keyword>
<protein>
    <submittedName>
        <fullName evidence="2">Uncharacterized protein</fullName>
    </submittedName>
</protein>
<sequence length="162" mass="16647">MMVSVADTGLPAISTVSAITVSSPSAKSVKSASSIVHLPLMTVVVWIFSKPLLSVIVMVMDCPSSTFSTLPNKSVTGISKRLRNSSPLPSKLALISANVSLMMVLVAEGGLPAISTVSAKMVSSPSAKSVKSASSIVHLPSMTVVVNDLSKPLLSVTLIVTV</sequence>
<keyword evidence="3" id="KW-1185">Reference proteome</keyword>
<keyword evidence="1" id="KW-1133">Transmembrane helix</keyword>
<evidence type="ECO:0000256" key="1">
    <source>
        <dbReference type="SAM" id="Phobius"/>
    </source>
</evidence>
<name>A0A1Y6L287_9GAMM</name>
<organism evidence="2 3">
    <name type="scientific">Photobacterium aquimaris</name>
    <dbReference type="NCBI Taxonomy" id="512643"/>
    <lineage>
        <taxon>Bacteria</taxon>
        <taxon>Pseudomonadati</taxon>
        <taxon>Pseudomonadota</taxon>
        <taxon>Gammaproteobacteria</taxon>
        <taxon>Vibrionales</taxon>
        <taxon>Vibrionaceae</taxon>
        <taxon>Photobacterium</taxon>
    </lineage>
</organism>
<feature type="transmembrane region" description="Helical" evidence="1">
    <location>
        <begin position="35"/>
        <end position="60"/>
    </location>
</feature>
<proteinExistence type="predicted"/>
<dbReference type="AlphaFoldDB" id="A0A1Y6L287"/>
<evidence type="ECO:0000313" key="3">
    <source>
        <dbReference type="Proteomes" id="UP000196485"/>
    </source>
</evidence>
<accession>A0A1Y6L287</accession>
<reference evidence="3" key="1">
    <citation type="submission" date="2017-06" db="EMBL/GenBank/DDBJ databases">
        <authorList>
            <person name="Rodrigo-Torres L."/>
            <person name="Arahal R. D."/>
            <person name="Lucena T."/>
        </authorList>
    </citation>
    <scope>NUCLEOTIDE SEQUENCE [LARGE SCALE GENOMIC DNA]</scope>
    <source>
        <strain evidence="3">type strain: CECT 9192</strain>
    </source>
</reference>